<evidence type="ECO:0000259" key="15">
    <source>
        <dbReference type="Pfam" id="PF04566"/>
    </source>
</evidence>
<evidence type="ECO:0000256" key="8">
    <source>
        <dbReference type="ARBA" id="ARBA00023163"/>
    </source>
</evidence>
<evidence type="ECO:0000256" key="1">
    <source>
        <dbReference type="ARBA" id="ARBA00006835"/>
    </source>
</evidence>
<dbReference type="InterPro" id="IPR007646">
    <property type="entry name" value="RNA_pol_Rpb2_4"/>
</dbReference>
<dbReference type="InterPro" id="IPR007645">
    <property type="entry name" value="RNA_pol_Rpb2_3"/>
</dbReference>
<protein>
    <recommendedName>
        <fullName evidence="2">DNA-directed RNA polymerase</fullName>
        <ecNumber evidence="2">2.7.7.6</ecNumber>
    </recommendedName>
</protein>
<dbReference type="Pfam" id="PF04560">
    <property type="entry name" value="RNA_pol_Rpb2_7"/>
    <property type="match status" value="1"/>
</dbReference>
<dbReference type="Gene3D" id="3.90.1100.10">
    <property type="match status" value="2"/>
</dbReference>
<dbReference type="GO" id="GO:0046872">
    <property type="term" value="F:metal ion binding"/>
    <property type="evidence" value="ECO:0007669"/>
    <property type="project" value="UniProtKB-KW"/>
</dbReference>
<evidence type="ECO:0000259" key="14">
    <source>
        <dbReference type="Pfam" id="PF04565"/>
    </source>
</evidence>
<feature type="domain" description="DNA-directed RNA polymerase subunit 2 hybrid-binding" evidence="10">
    <location>
        <begin position="725"/>
        <end position="1092"/>
    </location>
</feature>
<dbReference type="EMBL" id="MN740367">
    <property type="protein sequence ID" value="QHU02872.1"/>
    <property type="molecule type" value="Genomic_DNA"/>
</dbReference>
<feature type="domain" description="RNA polymerase Rpb2" evidence="11">
    <location>
        <begin position="1095"/>
        <end position="1206"/>
    </location>
</feature>
<feature type="compositionally biased region" description="Low complexity" evidence="9">
    <location>
        <begin position="1486"/>
        <end position="1498"/>
    </location>
</feature>
<name>A0A6C0JB40_9ZZZZ</name>
<feature type="domain" description="RNA polymerase beta subunit protrusion" evidence="13">
    <location>
        <begin position="21"/>
        <end position="410"/>
    </location>
</feature>
<dbReference type="InterPro" id="IPR037033">
    <property type="entry name" value="DNA-dir_RNAP_su2_hyb_sf"/>
</dbReference>
<keyword evidence="7" id="KW-0862">Zinc</keyword>
<evidence type="ECO:0000256" key="7">
    <source>
        <dbReference type="ARBA" id="ARBA00022833"/>
    </source>
</evidence>
<dbReference type="Pfam" id="PF04565">
    <property type="entry name" value="RNA_pol_Rpb2_3"/>
    <property type="match status" value="1"/>
</dbReference>
<evidence type="ECO:0000256" key="2">
    <source>
        <dbReference type="ARBA" id="ARBA00012418"/>
    </source>
</evidence>
<dbReference type="InterPro" id="IPR007120">
    <property type="entry name" value="DNA-dir_RNAP_su2_dom"/>
</dbReference>
<accession>A0A6C0JB40</accession>
<evidence type="ECO:0000256" key="9">
    <source>
        <dbReference type="SAM" id="MobiDB-lite"/>
    </source>
</evidence>
<organism evidence="16">
    <name type="scientific">viral metagenome</name>
    <dbReference type="NCBI Taxonomy" id="1070528"/>
    <lineage>
        <taxon>unclassified sequences</taxon>
        <taxon>metagenomes</taxon>
        <taxon>organismal metagenomes</taxon>
    </lineage>
</organism>
<dbReference type="GO" id="GO:0000428">
    <property type="term" value="C:DNA-directed RNA polymerase complex"/>
    <property type="evidence" value="ECO:0007669"/>
    <property type="project" value="UniProtKB-KW"/>
</dbReference>
<dbReference type="Pfam" id="PF04566">
    <property type="entry name" value="RNA_pol_Rpb2_4"/>
    <property type="match status" value="1"/>
</dbReference>
<feature type="domain" description="RNA polymerase Rpb2" evidence="14">
    <location>
        <begin position="458"/>
        <end position="520"/>
    </location>
</feature>
<comment type="similarity">
    <text evidence="1">Belongs to the RNA polymerase beta chain family.</text>
</comment>
<evidence type="ECO:0000313" key="16">
    <source>
        <dbReference type="EMBL" id="QHU02872.1"/>
    </source>
</evidence>
<keyword evidence="6" id="KW-0479">Metal-binding</keyword>
<dbReference type="GO" id="GO:0003899">
    <property type="term" value="F:DNA-directed RNA polymerase activity"/>
    <property type="evidence" value="ECO:0007669"/>
    <property type="project" value="UniProtKB-EC"/>
</dbReference>
<evidence type="ECO:0000259" key="10">
    <source>
        <dbReference type="Pfam" id="PF00562"/>
    </source>
</evidence>
<reference evidence="16" key="1">
    <citation type="journal article" date="2020" name="Nature">
        <title>Giant virus diversity and host interactions through global metagenomics.</title>
        <authorList>
            <person name="Schulz F."/>
            <person name="Roux S."/>
            <person name="Paez-Espino D."/>
            <person name="Jungbluth S."/>
            <person name="Walsh D.A."/>
            <person name="Denef V.J."/>
            <person name="McMahon K.D."/>
            <person name="Konstantinidis K.T."/>
            <person name="Eloe-Fadrosh E.A."/>
            <person name="Kyrpides N.C."/>
            <person name="Woyke T."/>
        </authorList>
    </citation>
    <scope>NUCLEOTIDE SEQUENCE</scope>
    <source>
        <strain evidence="16">GVMAG-M-3300025890-48</strain>
    </source>
</reference>
<keyword evidence="8" id="KW-0804">Transcription</keyword>
<evidence type="ECO:0000256" key="6">
    <source>
        <dbReference type="ARBA" id="ARBA00022723"/>
    </source>
</evidence>
<sequence length="1541" mass="174184">MSDQLAQVIIDKLFQDNPNLLVNHHLDSFNEFYNDGIKRIFREKNPIQIMKEQDPKTKEFGLRCNIFMAGKNGNKLYYGKPIIYDDDREHFMYPNEARLRNMTYGITIHIDVDVDFYIKSDKDEEAPKQPTYSTTLEKIFLGRFPIMLFSDLCILKNLASDVRFELGECRNDYGGYFIIDGKEKVIVSQEKFADNMLYVRDKVNDMYSHSAEIRSVSEDASKPIRTLSIRMVAPSPTCNNKHIVVNIPNVRKPVPLFILMRALGVESDKSIIEHCLLDMEKYSSYVDLFAPCIYDAGSIFTQQDALKYIAVFTKGKTTPHALEILSDYLLPHVGEMNFHEKAYYIGHMTKEMMRVYTKDVKPTDRDSFKYKRVELPGSLIYDLFKEYYTMQQREISQHFDKKYTYNKGLYRNKFTQLIEANYKEAFAKRIVETGFRKGFKGNWGAVEHTKRLGAVQGLNRLSYNAAISHLRKINLPLDASAKVIGPRLLHGSQWGIIDPVDTPDGGNVGLHKHMAISAAITTNCSGKPMIQWLKKNKLRLLEEGTPKQNGNFTKVLVNGAWIGVVKDPKTLISNFKKARRISMLPVFSSIRWDIGNSSIYIFTDSGRMCRPVFYVQDNKKPSYDKPHILERINSGNFTWQQLTTGFAPKKDTMFNPRSCKIYNELSELYAVDNIEALEGSEAIIEYLDTAEAEGALVAFDGDDLNKKPYTHLEIHPSLILGVMGNQIIFPENNQLPRDLFACGQMRQAVSLYHSNFQTRIDKMGVVLNNGQTPLIKSRYLNKICKEQHPYGENVIAAIMVYGSYNVEDSILFNEGALKRGLFRTTYYNSYEAYEESSKIGNMQVDTVFTNIEKEATVVGKKPGFDYSELDENGMVKENTPLTEKTVLIGRVTNDPLNPNVSRDASVVPKKGQLGFVDKTFVTEGEEGFRLAKVRVRHERIPNIGDKFCSRCGQKGTIGLVIPEEDMPFTSDGLKPDIIINPHAIPSRMTIGQLVETLMGKACTMYGGYGDCTAFMNKGQKATNFGKLLTNVGFHSSGNQILYNGMTGEQLQSQIFIGPTYYMRLKHMVKDKINYRARGPRTQLTRQTVQGRANNGGLRIGEMERDGVAGHGASYFLNESLMVRGDEYFMAVCNKTGMTAIYNESHNLFLSPYADGPIRFIGNMDDGMNIENISKYGRSFSVIRIPYAFKLLMQELQTMGVQMKIITEDNIDQLSSMAFSDNVVRLAGKDATPKTILSQAQNAARKSSKTGAFNTTPAKIGNNDTQSFISESKFNFDSPQAADALSPLPRLEEMKNIDPNEKGWRFAGYDFETGDLFESLIINKDGNPSQVWYVEDHLSNPKDYPSGWKADELVMPSGSIIPDEEVIRRLAVDREPNNWERVISAIKKQTVTPIYEEPVMSVGVDTYIPKQIMSPQMIQQTPSPEFGNFTPEYALYSNDIDKSKVMSGGPQPPPPPPVIININTDSSKYNSSDTPREEEKEKDNDDINPTIISSTITTVTDDEQPRGILDVSKTPADKPEKQEEVKSENDGSSENKKLVTFG</sequence>
<dbReference type="Pfam" id="PF04563">
    <property type="entry name" value="RNA_pol_Rpb2_1"/>
    <property type="match status" value="1"/>
</dbReference>
<dbReference type="Gene3D" id="3.90.1800.10">
    <property type="entry name" value="RNA polymerase alpha subunit dimerisation domain"/>
    <property type="match status" value="1"/>
</dbReference>
<dbReference type="CDD" id="cd00653">
    <property type="entry name" value="RNA_pol_B_RPB2"/>
    <property type="match status" value="1"/>
</dbReference>
<dbReference type="EC" id="2.7.7.6" evidence="2"/>
<dbReference type="PANTHER" id="PTHR20856">
    <property type="entry name" value="DNA-DIRECTED RNA POLYMERASE I SUBUNIT 2"/>
    <property type="match status" value="1"/>
</dbReference>
<feature type="domain" description="RNA polymerase Rpb2" evidence="12">
    <location>
        <begin position="239"/>
        <end position="374"/>
    </location>
</feature>
<dbReference type="InterPro" id="IPR007644">
    <property type="entry name" value="RNA_pol_bsu_protrusion"/>
</dbReference>
<dbReference type="Gene3D" id="2.40.270.10">
    <property type="entry name" value="DNA-directed RNA polymerase, subunit 2, domain 6"/>
    <property type="match status" value="1"/>
</dbReference>
<feature type="domain" description="RNA polymerase Rpb2" evidence="15">
    <location>
        <begin position="555"/>
        <end position="616"/>
    </location>
</feature>
<dbReference type="Gene3D" id="2.40.50.150">
    <property type="match status" value="1"/>
</dbReference>
<dbReference type="GO" id="GO:0032549">
    <property type="term" value="F:ribonucleoside binding"/>
    <property type="evidence" value="ECO:0007669"/>
    <property type="project" value="InterPro"/>
</dbReference>
<dbReference type="Pfam" id="PF00562">
    <property type="entry name" value="RNA_pol_Rpb2_6"/>
    <property type="match status" value="1"/>
</dbReference>
<evidence type="ECO:0000259" key="12">
    <source>
        <dbReference type="Pfam" id="PF04561"/>
    </source>
</evidence>
<feature type="compositionally biased region" description="Basic and acidic residues" evidence="9">
    <location>
        <begin position="1473"/>
        <end position="1484"/>
    </location>
</feature>
<keyword evidence="3" id="KW-0240">DNA-directed RNA polymerase</keyword>
<evidence type="ECO:0000259" key="13">
    <source>
        <dbReference type="Pfam" id="PF04563"/>
    </source>
</evidence>
<evidence type="ECO:0000256" key="5">
    <source>
        <dbReference type="ARBA" id="ARBA00022695"/>
    </source>
</evidence>
<evidence type="ECO:0000256" key="4">
    <source>
        <dbReference type="ARBA" id="ARBA00022679"/>
    </source>
</evidence>
<dbReference type="InterPro" id="IPR007642">
    <property type="entry name" value="RNA_pol_Rpb2_2"/>
</dbReference>
<dbReference type="Pfam" id="PF04561">
    <property type="entry name" value="RNA_pol_Rpb2_2"/>
    <property type="match status" value="1"/>
</dbReference>
<keyword evidence="4" id="KW-0808">Transferase</keyword>
<evidence type="ECO:0000259" key="11">
    <source>
        <dbReference type="Pfam" id="PF04560"/>
    </source>
</evidence>
<dbReference type="GO" id="GO:0003677">
    <property type="term" value="F:DNA binding"/>
    <property type="evidence" value="ECO:0007669"/>
    <property type="project" value="InterPro"/>
</dbReference>
<feature type="compositionally biased region" description="Polar residues" evidence="9">
    <location>
        <begin position="1460"/>
        <end position="1472"/>
    </location>
</feature>
<proteinExistence type="inferred from homology"/>
<evidence type="ECO:0000256" key="3">
    <source>
        <dbReference type="ARBA" id="ARBA00022478"/>
    </source>
</evidence>
<dbReference type="InterPro" id="IPR014724">
    <property type="entry name" value="RNA_pol_RPB2_OB-fold"/>
</dbReference>
<feature type="compositionally biased region" description="Basic and acidic residues" evidence="9">
    <location>
        <begin position="1514"/>
        <end position="1541"/>
    </location>
</feature>
<dbReference type="GO" id="GO:0006351">
    <property type="term" value="P:DNA-templated transcription"/>
    <property type="evidence" value="ECO:0007669"/>
    <property type="project" value="InterPro"/>
</dbReference>
<dbReference type="InterPro" id="IPR007641">
    <property type="entry name" value="RNA_pol_Rpb2_7"/>
</dbReference>
<dbReference type="InterPro" id="IPR015712">
    <property type="entry name" value="DNA-dir_RNA_pol_su2"/>
</dbReference>
<keyword evidence="5" id="KW-0548">Nucleotidyltransferase</keyword>
<feature type="region of interest" description="Disordered" evidence="9">
    <location>
        <begin position="1441"/>
        <end position="1541"/>
    </location>
</feature>
<dbReference type="SUPFAM" id="SSF64484">
    <property type="entry name" value="beta and beta-prime subunits of DNA dependent RNA-polymerase"/>
    <property type="match status" value="1"/>
</dbReference>